<dbReference type="Pfam" id="PF03527">
    <property type="entry name" value="RHS"/>
    <property type="match status" value="1"/>
</dbReference>
<dbReference type="Proteomes" id="UP000199517">
    <property type="component" value="Unassembled WGS sequence"/>
</dbReference>
<dbReference type="NCBIfam" id="TIGR03696">
    <property type="entry name" value="Rhs_assc_core"/>
    <property type="match status" value="1"/>
</dbReference>
<name>A0A1I1WGF8_9BURK</name>
<dbReference type="STRING" id="32040.SAMN04489710_1091"/>
<accession>A0A1I1WGF8</accession>
<sequence length="367" mass="39185">AFGETAFIWEGMRLIEERRGAQVASYVYEPGSYVPLARIDADGNRLAEPGPPAAQPGPGLLANPLAAPGSASAETQAVSRLPAASGISYFHTDPSGLPEEVTDEGGQVRWRASYRTWGSAIEERWDAVRADGSAIPAAQQRHVGQPLAQNLRLQGQYLDRETGLHYNTFRYYDPDMGRFISPDPIGLAGGLNLQQYAPNPTGWTDPWGWAAGLWGGDGQPASFGDWFNQATPEQVSSAMENPTSQKAIKAALRGQGGAHEWFPVSEAAKAKQLGFSYEELMRMSSPRDQVWFDNVPDPKNPGGVLSGPHSTGAKLPAGQSGRASSAAHSILSAELRAATSKADAIARIKGFSARYVRGGAAMTKGFC</sequence>
<dbReference type="PANTHER" id="PTHR32305">
    <property type="match status" value="1"/>
</dbReference>
<dbReference type="RefSeq" id="WP_139225722.1">
    <property type="nucleotide sequence ID" value="NZ_FOMQ01000009.1"/>
</dbReference>
<dbReference type="EMBL" id="FOMQ01000009">
    <property type="protein sequence ID" value="SFD92170.1"/>
    <property type="molecule type" value="Genomic_DNA"/>
</dbReference>
<evidence type="ECO:0000256" key="1">
    <source>
        <dbReference type="SAM" id="MobiDB-lite"/>
    </source>
</evidence>
<evidence type="ECO:0000259" key="2">
    <source>
        <dbReference type="Pfam" id="PF03527"/>
    </source>
</evidence>
<dbReference type="InterPro" id="IPR050708">
    <property type="entry name" value="T6SS_VgrG/RHS"/>
</dbReference>
<dbReference type="InterPro" id="IPR001826">
    <property type="entry name" value="RHS"/>
</dbReference>
<keyword evidence="4" id="KW-1185">Reference proteome</keyword>
<feature type="region of interest" description="Disordered" evidence="1">
    <location>
        <begin position="44"/>
        <end position="67"/>
    </location>
</feature>
<feature type="region of interest" description="Disordered" evidence="1">
    <location>
        <begin position="295"/>
        <end position="321"/>
    </location>
</feature>
<organism evidence="3 4">
    <name type="scientific">Paracidovorax konjaci</name>
    <dbReference type="NCBI Taxonomy" id="32040"/>
    <lineage>
        <taxon>Bacteria</taxon>
        <taxon>Pseudomonadati</taxon>
        <taxon>Pseudomonadota</taxon>
        <taxon>Betaproteobacteria</taxon>
        <taxon>Burkholderiales</taxon>
        <taxon>Comamonadaceae</taxon>
        <taxon>Paracidovorax</taxon>
    </lineage>
</organism>
<dbReference type="PANTHER" id="PTHR32305:SF15">
    <property type="entry name" value="PROTEIN RHSA-RELATED"/>
    <property type="match status" value="1"/>
</dbReference>
<dbReference type="InterPro" id="IPR022385">
    <property type="entry name" value="Rhs_assc_core"/>
</dbReference>
<reference evidence="4" key="1">
    <citation type="submission" date="2016-10" db="EMBL/GenBank/DDBJ databases">
        <authorList>
            <person name="Varghese N."/>
            <person name="Submissions S."/>
        </authorList>
    </citation>
    <scope>NUCLEOTIDE SEQUENCE [LARGE SCALE GENOMIC DNA]</scope>
    <source>
        <strain evidence="4">DSM 7481</strain>
    </source>
</reference>
<dbReference type="OrthoDB" id="8821475at2"/>
<protein>
    <submittedName>
        <fullName evidence="3">RHS repeat-associated core domain-containing protein</fullName>
    </submittedName>
</protein>
<feature type="non-terminal residue" evidence="3">
    <location>
        <position position="1"/>
    </location>
</feature>
<evidence type="ECO:0000313" key="3">
    <source>
        <dbReference type="EMBL" id="SFD92170.1"/>
    </source>
</evidence>
<feature type="domain" description="RHS protein conserved region" evidence="2">
    <location>
        <begin position="87"/>
        <end position="124"/>
    </location>
</feature>
<proteinExistence type="predicted"/>
<evidence type="ECO:0000313" key="4">
    <source>
        <dbReference type="Proteomes" id="UP000199517"/>
    </source>
</evidence>
<dbReference type="Gene3D" id="2.180.10.10">
    <property type="entry name" value="RHS repeat-associated core"/>
    <property type="match status" value="1"/>
</dbReference>
<gene>
    <name evidence="3" type="ORF">SAMN04489710_1091</name>
</gene>
<dbReference type="AlphaFoldDB" id="A0A1I1WGF8"/>
<feature type="compositionally biased region" description="Low complexity" evidence="1">
    <location>
        <begin position="56"/>
        <end position="67"/>
    </location>
</feature>